<feature type="domain" description="Sushi" evidence="6">
    <location>
        <begin position="42"/>
        <end position="102"/>
    </location>
</feature>
<name>A0ABD0L2X3_9CAEN</name>
<dbReference type="Proteomes" id="UP001519460">
    <property type="component" value="Unassembled WGS sequence"/>
</dbReference>
<accession>A0ABD0L2X3</accession>
<comment type="caution">
    <text evidence="4">Lacks conserved residue(s) required for the propagation of feature annotation.</text>
</comment>
<dbReference type="PANTHER" id="PTHR45656">
    <property type="entry name" value="PROTEIN CBR-CLEC-78"/>
    <property type="match status" value="1"/>
</dbReference>
<dbReference type="CDD" id="cd00033">
    <property type="entry name" value="CCP"/>
    <property type="match status" value="1"/>
</dbReference>
<sequence>MTVTGRSGETRVGEGSVCSIKPDEKTFFYCTVNGDWKLMRVRHCPSPPSLVGGHRDCDKGNVYGSVCTHTCDTGYLLLGHKDVTCEHSASTHWSGPFPTCEETCSWPRNHCWPGDCAQHLAANCVCRPGFKPVVINGGKLCEMEKKPNLSTCRVSVQDNSRNNKSSSNAGNRTDCDSQQNAWINIQPTELHFAIKADLEINLGSLPQYVSESKVGIIGAKITVVKESVAGAATVVNQSDLIGPPCQESVSTTDPLIGQAVHDCEGTVKLPTIKLDDGDRLCAVMEAFSGGFYNLQDAANTSQGHFTYQPINKTKRVCFMYDGSKPTHCSQGSSACHSEPLELTSRLTRSSDVQVHVAGWTDLRPTQGLTTKDVSQIDKYILEVHKVLINGSSLSMDNAAITNHTSEWEPTGGGPYDVTLELPVEKAARLYAIILEVHDKAGNVGYARRLVLYDNTSTVEFLNTAALKAVSGDPRTGLRWQTNTSTKLCVDWHDRFYNTDMRDNNFLMPVNPDTGREIYGDYDQQSGILPVPGTDNVDGVVEFE</sequence>
<protein>
    <recommendedName>
        <fullName evidence="6">Sushi domain-containing protein</fullName>
    </recommendedName>
</protein>
<organism evidence="7 8">
    <name type="scientific">Batillaria attramentaria</name>
    <dbReference type="NCBI Taxonomy" id="370345"/>
    <lineage>
        <taxon>Eukaryota</taxon>
        <taxon>Metazoa</taxon>
        <taxon>Spiralia</taxon>
        <taxon>Lophotrochozoa</taxon>
        <taxon>Mollusca</taxon>
        <taxon>Gastropoda</taxon>
        <taxon>Caenogastropoda</taxon>
        <taxon>Sorbeoconcha</taxon>
        <taxon>Cerithioidea</taxon>
        <taxon>Batillariidae</taxon>
        <taxon>Batillaria</taxon>
    </lineage>
</organism>
<dbReference type="Pfam" id="PF00084">
    <property type="entry name" value="Sushi"/>
    <property type="match status" value="1"/>
</dbReference>
<dbReference type="AlphaFoldDB" id="A0ABD0L2X3"/>
<dbReference type="InterPro" id="IPR000436">
    <property type="entry name" value="Sushi_SCR_CCP_dom"/>
</dbReference>
<evidence type="ECO:0000256" key="4">
    <source>
        <dbReference type="PROSITE-ProRule" id="PRU00302"/>
    </source>
</evidence>
<keyword evidence="1" id="KW-0732">Signal</keyword>
<evidence type="ECO:0000256" key="3">
    <source>
        <dbReference type="ARBA" id="ARBA00023157"/>
    </source>
</evidence>
<comment type="caution">
    <text evidence="7">The sequence shown here is derived from an EMBL/GenBank/DDBJ whole genome shotgun (WGS) entry which is preliminary data.</text>
</comment>
<proteinExistence type="predicted"/>
<evidence type="ECO:0000256" key="1">
    <source>
        <dbReference type="ARBA" id="ARBA00022729"/>
    </source>
</evidence>
<evidence type="ECO:0000313" key="7">
    <source>
        <dbReference type="EMBL" id="KAK7493680.1"/>
    </source>
</evidence>
<evidence type="ECO:0000259" key="6">
    <source>
        <dbReference type="PROSITE" id="PS50923"/>
    </source>
</evidence>
<dbReference type="PROSITE" id="PS50923">
    <property type="entry name" value="SUSHI"/>
    <property type="match status" value="1"/>
</dbReference>
<evidence type="ECO:0000256" key="2">
    <source>
        <dbReference type="ARBA" id="ARBA00022737"/>
    </source>
</evidence>
<dbReference type="InterPro" id="IPR035976">
    <property type="entry name" value="Sushi/SCR/CCP_sf"/>
</dbReference>
<reference evidence="7 8" key="1">
    <citation type="journal article" date="2023" name="Sci. Data">
        <title>Genome assembly of the Korean intertidal mud-creeper Batillaria attramentaria.</title>
        <authorList>
            <person name="Patra A.K."/>
            <person name="Ho P.T."/>
            <person name="Jun S."/>
            <person name="Lee S.J."/>
            <person name="Kim Y."/>
            <person name="Won Y.J."/>
        </authorList>
    </citation>
    <scope>NUCLEOTIDE SEQUENCE [LARGE SCALE GENOMIC DNA]</scope>
    <source>
        <strain evidence="7">Wonlab-2016</strain>
    </source>
</reference>
<dbReference type="SUPFAM" id="SSF57535">
    <property type="entry name" value="Complement control module/SCR domain"/>
    <property type="match status" value="1"/>
</dbReference>
<dbReference type="PANTHER" id="PTHR45656:SF4">
    <property type="entry name" value="PROTEIN CBR-CLEC-78"/>
    <property type="match status" value="1"/>
</dbReference>
<dbReference type="InterPro" id="IPR051277">
    <property type="entry name" value="SEZ6_CSMD_C4BPB_Regulators"/>
</dbReference>
<dbReference type="EMBL" id="JACVVK020000090">
    <property type="protein sequence ID" value="KAK7493680.1"/>
    <property type="molecule type" value="Genomic_DNA"/>
</dbReference>
<dbReference type="Gene3D" id="2.10.70.10">
    <property type="entry name" value="Complement Module, domain 1"/>
    <property type="match status" value="1"/>
</dbReference>
<keyword evidence="4" id="KW-0768">Sushi</keyword>
<dbReference type="SMART" id="SM00032">
    <property type="entry name" value="CCP"/>
    <property type="match status" value="1"/>
</dbReference>
<feature type="region of interest" description="Disordered" evidence="5">
    <location>
        <begin position="154"/>
        <end position="173"/>
    </location>
</feature>
<keyword evidence="3" id="KW-1015">Disulfide bond</keyword>
<evidence type="ECO:0000256" key="5">
    <source>
        <dbReference type="SAM" id="MobiDB-lite"/>
    </source>
</evidence>
<keyword evidence="2" id="KW-0677">Repeat</keyword>
<gene>
    <name evidence="7" type="ORF">BaRGS_00015009</name>
</gene>
<evidence type="ECO:0000313" key="8">
    <source>
        <dbReference type="Proteomes" id="UP001519460"/>
    </source>
</evidence>
<feature type="non-terminal residue" evidence="7">
    <location>
        <position position="543"/>
    </location>
</feature>
<keyword evidence="8" id="KW-1185">Reference proteome</keyword>